<dbReference type="Proteomes" id="UP000297703">
    <property type="component" value="Unassembled WGS sequence"/>
</dbReference>
<accession>A0A4D9EHM2</accession>
<name>A0A4D9EHM2_9SAUR</name>
<gene>
    <name evidence="1" type="ORF">DR999_PMT06930</name>
</gene>
<reference evidence="1 2" key="1">
    <citation type="submission" date="2019-04" db="EMBL/GenBank/DDBJ databases">
        <title>Draft genome of the big-headed turtle Platysternon megacephalum.</title>
        <authorList>
            <person name="Gong S."/>
        </authorList>
    </citation>
    <scope>NUCLEOTIDE SEQUENCE [LARGE SCALE GENOMIC DNA]</scope>
    <source>
        <strain evidence="1">DO16091913</strain>
        <tissue evidence="1">Muscle</tissue>
    </source>
</reference>
<proteinExistence type="predicted"/>
<evidence type="ECO:0000313" key="1">
    <source>
        <dbReference type="EMBL" id="TFK10057.1"/>
    </source>
</evidence>
<dbReference type="AlphaFoldDB" id="A0A4D9EHM2"/>
<dbReference type="EMBL" id="QXTE01000046">
    <property type="protein sequence ID" value="TFK10057.1"/>
    <property type="molecule type" value="Genomic_DNA"/>
</dbReference>
<protein>
    <submittedName>
        <fullName evidence="1">F-box only protein 36-like</fullName>
    </submittedName>
</protein>
<evidence type="ECO:0000313" key="2">
    <source>
        <dbReference type="Proteomes" id="UP000297703"/>
    </source>
</evidence>
<reference evidence="1 2" key="2">
    <citation type="submission" date="2019-04" db="EMBL/GenBank/DDBJ databases">
        <title>The genome sequence of big-headed turtle.</title>
        <authorList>
            <person name="Gong S."/>
        </authorList>
    </citation>
    <scope>NUCLEOTIDE SEQUENCE [LARGE SCALE GENOMIC DNA]</scope>
    <source>
        <strain evidence="1">DO16091913</strain>
        <tissue evidence="1">Muscle</tissue>
    </source>
</reference>
<sequence length="116" mass="13417">MHMRKSGPGLQVMHGYRTAQEIFKFDLTLQYVTMGLRVQMVQVCCWLRKENENGEKVMVTGCTKVLSDIWQNEAHPKKVQHQCLDGSAVCLSACTHFLFMHCSKRFFTFSLKTINQ</sequence>
<organism evidence="1 2">
    <name type="scientific">Platysternon megacephalum</name>
    <name type="common">big-headed turtle</name>
    <dbReference type="NCBI Taxonomy" id="55544"/>
    <lineage>
        <taxon>Eukaryota</taxon>
        <taxon>Metazoa</taxon>
        <taxon>Chordata</taxon>
        <taxon>Craniata</taxon>
        <taxon>Vertebrata</taxon>
        <taxon>Euteleostomi</taxon>
        <taxon>Archelosauria</taxon>
        <taxon>Testudinata</taxon>
        <taxon>Testudines</taxon>
        <taxon>Cryptodira</taxon>
        <taxon>Durocryptodira</taxon>
        <taxon>Testudinoidea</taxon>
        <taxon>Platysternidae</taxon>
        <taxon>Platysternon</taxon>
    </lineage>
</organism>
<keyword evidence="2" id="KW-1185">Reference proteome</keyword>
<comment type="caution">
    <text evidence="1">The sequence shown here is derived from an EMBL/GenBank/DDBJ whole genome shotgun (WGS) entry which is preliminary data.</text>
</comment>